<dbReference type="Pfam" id="PF22769">
    <property type="entry name" value="DCD"/>
    <property type="match status" value="1"/>
</dbReference>
<name>A0A0M6WAT8_9GAMM</name>
<evidence type="ECO:0000256" key="1">
    <source>
        <dbReference type="ARBA" id="ARBA00022801"/>
    </source>
</evidence>
<dbReference type="GO" id="GO:0015949">
    <property type="term" value="P:nucleobase-containing small molecule interconversion"/>
    <property type="evidence" value="ECO:0007669"/>
    <property type="project" value="TreeGrafter"/>
</dbReference>
<keyword evidence="5" id="KW-1185">Reference proteome</keyword>
<dbReference type="GO" id="GO:0006226">
    <property type="term" value="P:dUMP biosynthetic process"/>
    <property type="evidence" value="ECO:0007669"/>
    <property type="project" value="UniProtKB-UniPathway"/>
</dbReference>
<dbReference type="Proteomes" id="UP000242301">
    <property type="component" value="Unassembled WGS sequence"/>
</dbReference>
<evidence type="ECO:0000313" key="5">
    <source>
        <dbReference type="Proteomes" id="UP000242301"/>
    </source>
</evidence>
<feature type="binding site" evidence="3">
    <location>
        <position position="182"/>
    </location>
    <ligand>
        <name>dCTP</name>
        <dbReference type="ChEBI" id="CHEBI:61481"/>
    </ligand>
</feature>
<comment type="caution">
    <text evidence="3">Lacks conserved residue(s) required for the propagation of feature annotation.</text>
</comment>
<dbReference type="NCBIfam" id="TIGR02274">
    <property type="entry name" value="dCTP_deam"/>
    <property type="match status" value="1"/>
</dbReference>
<dbReference type="Gene3D" id="2.70.40.10">
    <property type="match status" value="1"/>
</dbReference>
<dbReference type="AlphaFoldDB" id="A0A0M6WAT8"/>
<dbReference type="InterPro" id="IPR033704">
    <property type="entry name" value="dUTPase_trimeric"/>
</dbReference>
<dbReference type="GO" id="GO:0008829">
    <property type="term" value="F:dCTP deaminase activity"/>
    <property type="evidence" value="ECO:0007669"/>
    <property type="project" value="UniProtKB-UniRule"/>
</dbReference>
<dbReference type="EC" id="3.5.4.13" evidence="3"/>
<evidence type="ECO:0000313" key="4">
    <source>
        <dbReference type="EMBL" id="CRK86021.1"/>
    </source>
</evidence>
<comment type="catalytic activity">
    <reaction evidence="3">
        <text>dCTP + H2O + H(+) = dUTP + NH4(+)</text>
        <dbReference type="Rhea" id="RHEA:22680"/>
        <dbReference type="ChEBI" id="CHEBI:15377"/>
        <dbReference type="ChEBI" id="CHEBI:15378"/>
        <dbReference type="ChEBI" id="CHEBI:28938"/>
        <dbReference type="ChEBI" id="CHEBI:61481"/>
        <dbReference type="ChEBI" id="CHEBI:61555"/>
        <dbReference type="EC" id="3.5.4.13"/>
    </reaction>
</comment>
<feature type="binding site" evidence="3">
    <location>
        <position position="171"/>
    </location>
    <ligand>
        <name>dCTP</name>
        <dbReference type="ChEBI" id="CHEBI:61481"/>
    </ligand>
</feature>
<comment type="subunit">
    <text evidence="3">Homotrimer.</text>
</comment>
<dbReference type="InterPro" id="IPR011962">
    <property type="entry name" value="dCTP_deaminase"/>
</dbReference>
<feature type="binding site" evidence="3">
    <location>
        <begin position="136"/>
        <end position="138"/>
    </location>
    <ligand>
        <name>dCTP</name>
        <dbReference type="ChEBI" id="CHEBI:61481"/>
    </ligand>
</feature>
<reference evidence="5" key="1">
    <citation type="submission" date="2015-05" db="EMBL/GenBank/DDBJ databases">
        <authorList>
            <person name="Manzano-Marin A."/>
        </authorList>
    </citation>
    <scope>NUCLEOTIDE SEQUENCE [LARGE SCALE GENOMIC DNA]</scope>
    <source>
        <strain evidence="5">officinalis</strain>
    </source>
</reference>
<dbReference type="SUPFAM" id="SSF51283">
    <property type="entry name" value="dUTPase-like"/>
    <property type="match status" value="1"/>
</dbReference>
<keyword evidence="2 3" id="KW-0546">Nucleotide metabolism</keyword>
<feature type="binding site" evidence="3">
    <location>
        <position position="128"/>
    </location>
    <ligand>
        <name>dCTP</name>
        <dbReference type="ChEBI" id="CHEBI:61481"/>
    </ligand>
</feature>
<feature type="binding site" evidence="3">
    <location>
        <position position="178"/>
    </location>
    <ligand>
        <name>dCTP</name>
        <dbReference type="ChEBI" id="CHEBI:61481"/>
    </ligand>
</feature>
<organism evidence="4 5">
    <name type="scientific">Candidatus Providencia siddallii</name>
    <dbReference type="NCBI Taxonomy" id="1715285"/>
    <lineage>
        <taxon>Bacteria</taxon>
        <taxon>Pseudomonadati</taxon>
        <taxon>Pseudomonadota</taxon>
        <taxon>Gammaproteobacteria</taxon>
        <taxon>Enterobacterales</taxon>
        <taxon>Morganellaceae</taxon>
        <taxon>Providencia</taxon>
    </lineage>
</organism>
<protein>
    <recommendedName>
        <fullName evidence="3">dCTP deaminase</fullName>
        <ecNumber evidence="3">3.5.4.13</ecNumber>
    </recommendedName>
    <alternativeName>
        <fullName evidence="3">Deoxycytidine triphosphate deaminase</fullName>
    </alternativeName>
</protein>
<evidence type="ECO:0000256" key="2">
    <source>
        <dbReference type="ARBA" id="ARBA00023080"/>
    </source>
</evidence>
<dbReference type="PANTHER" id="PTHR42680:SF3">
    <property type="entry name" value="DCTP DEAMINASE"/>
    <property type="match status" value="1"/>
</dbReference>
<dbReference type="STRING" id="1715285.SOFFGTOCOR_0623"/>
<dbReference type="UniPathway" id="UPA00610">
    <property type="reaction ID" value="UER00665"/>
</dbReference>
<dbReference type="EMBL" id="CVRF01000003">
    <property type="protein sequence ID" value="CRK86021.1"/>
    <property type="molecule type" value="Genomic_DNA"/>
</dbReference>
<feature type="active site" description="Proton donor/acceptor" evidence="3">
    <location>
        <position position="138"/>
    </location>
</feature>
<comment type="function">
    <text evidence="3">Catalyzes the deamination of dCTP to dUTP.</text>
</comment>
<keyword evidence="1 3" id="KW-0378">Hydrolase</keyword>
<dbReference type="InterPro" id="IPR036157">
    <property type="entry name" value="dUTPase-like_sf"/>
</dbReference>
<proteinExistence type="inferred from homology"/>
<dbReference type="CDD" id="cd07557">
    <property type="entry name" value="trimeric_dUTPase"/>
    <property type="match status" value="1"/>
</dbReference>
<feature type="binding site" evidence="3">
    <location>
        <begin position="110"/>
        <end position="115"/>
    </location>
    <ligand>
        <name>dCTP</name>
        <dbReference type="ChEBI" id="CHEBI:61481"/>
    </ligand>
</feature>
<comment type="similarity">
    <text evidence="3">Belongs to the dCTP deaminase family.</text>
</comment>
<gene>
    <name evidence="3 4" type="primary">dcd</name>
    <name evidence="4" type="ORF">SOFFGTOCOR_0623</name>
</gene>
<dbReference type="GO" id="GO:0000166">
    <property type="term" value="F:nucleotide binding"/>
    <property type="evidence" value="ECO:0007669"/>
    <property type="project" value="UniProtKB-KW"/>
</dbReference>
<comment type="pathway">
    <text evidence="3">Pyrimidine metabolism; dUMP biosynthesis; dUMP from dCTP (dUTP route): step 1/2.</text>
</comment>
<dbReference type="HAMAP" id="MF_00146">
    <property type="entry name" value="dCTP_deaminase"/>
    <property type="match status" value="1"/>
</dbReference>
<accession>A0A0M6WAT8</accession>
<keyword evidence="3" id="KW-0547">Nucleotide-binding</keyword>
<dbReference type="PANTHER" id="PTHR42680">
    <property type="entry name" value="DCTP DEAMINASE"/>
    <property type="match status" value="1"/>
</dbReference>
<dbReference type="GO" id="GO:0006229">
    <property type="term" value="P:dUTP biosynthetic process"/>
    <property type="evidence" value="ECO:0007669"/>
    <property type="project" value="UniProtKB-UniRule"/>
</dbReference>
<sequence>MRLCDYDIIKLINDNKLIFTPKPPIERINGVSVDLCLGNKFRVFLEHKAAFIDLSGPKNKINEALNLVMSNEIILKKNNLFFLHPNELALAITLESIAIPNNLVGWLDGRSSLARLGLMVHVTSHRIDPGWCGQIVLEFYNSGKLPLALRPGMIICAISFELLSGTAKHPYNKKINAKYQNQKGIINSKISDEIKTISSIKN</sequence>
<evidence type="ECO:0000256" key="3">
    <source>
        <dbReference type="HAMAP-Rule" id="MF_00146"/>
    </source>
</evidence>